<evidence type="ECO:0000313" key="1">
    <source>
        <dbReference type="EMBL" id="CAF4229414.1"/>
    </source>
</evidence>
<dbReference type="EMBL" id="CAJOAY010010945">
    <property type="protein sequence ID" value="CAF4229414.1"/>
    <property type="molecule type" value="Genomic_DNA"/>
</dbReference>
<accession>A0A820CZQ3</accession>
<comment type="caution">
    <text evidence="1">The sequence shown here is derived from an EMBL/GenBank/DDBJ whole genome shotgun (WGS) entry which is preliminary data.</text>
</comment>
<evidence type="ECO:0000313" key="2">
    <source>
        <dbReference type="Proteomes" id="UP000663881"/>
    </source>
</evidence>
<gene>
    <name evidence="1" type="ORF">OKA104_LOCUS42476</name>
</gene>
<dbReference type="Proteomes" id="UP000663881">
    <property type="component" value="Unassembled WGS sequence"/>
</dbReference>
<name>A0A820CZQ3_9BILA</name>
<proteinExistence type="predicted"/>
<reference evidence="1" key="1">
    <citation type="submission" date="2021-02" db="EMBL/GenBank/DDBJ databases">
        <authorList>
            <person name="Nowell W R."/>
        </authorList>
    </citation>
    <scope>NUCLEOTIDE SEQUENCE</scope>
</reference>
<protein>
    <submittedName>
        <fullName evidence="1">Uncharacterized protein</fullName>
    </submittedName>
</protein>
<organism evidence="1 2">
    <name type="scientific">Adineta steineri</name>
    <dbReference type="NCBI Taxonomy" id="433720"/>
    <lineage>
        <taxon>Eukaryota</taxon>
        <taxon>Metazoa</taxon>
        <taxon>Spiralia</taxon>
        <taxon>Gnathifera</taxon>
        <taxon>Rotifera</taxon>
        <taxon>Eurotatoria</taxon>
        <taxon>Bdelloidea</taxon>
        <taxon>Adinetida</taxon>
        <taxon>Adinetidae</taxon>
        <taxon>Adineta</taxon>
    </lineage>
</organism>
<sequence length="100" mass="11656">MENTELDVFSTLVSHPVRFIDANKQRYTESDRLQSDETDEEIQELTKQSTKALDLEKRVKHVIETLQLNLEDSTNEIPAYFGFLKFVYANDADRNDRLSS</sequence>
<dbReference type="AlphaFoldDB" id="A0A820CZQ3"/>
<feature type="non-terminal residue" evidence="1">
    <location>
        <position position="1"/>
    </location>
</feature>